<dbReference type="Gene3D" id="3.40.50.1110">
    <property type="entry name" value="SGNH hydrolase"/>
    <property type="match status" value="1"/>
</dbReference>
<reference evidence="4 5" key="1">
    <citation type="journal article" date="2023" name="Life. Sci Alliance">
        <title>Evolutionary insights into 3D genome organization and epigenetic landscape of Vigna mungo.</title>
        <authorList>
            <person name="Junaid A."/>
            <person name="Singh B."/>
            <person name="Bhatia S."/>
        </authorList>
    </citation>
    <scope>NUCLEOTIDE SEQUENCE [LARGE SCALE GENOMIC DNA]</scope>
    <source>
        <strain evidence="4">Urdbean</strain>
    </source>
</reference>
<evidence type="ECO:0000313" key="4">
    <source>
        <dbReference type="EMBL" id="WVY98882.1"/>
    </source>
</evidence>
<dbReference type="EMBL" id="CP144692">
    <property type="protein sequence ID" value="WVY98882.1"/>
    <property type="molecule type" value="Genomic_DNA"/>
</dbReference>
<dbReference type="InterPro" id="IPR001087">
    <property type="entry name" value="GDSL"/>
</dbReference>
<dbReference type="Proteomes" id="UP001374535">
    <property type="component" value="Chromosome 9"/>
</dbReference>
<comment type="similarity">
    <text evidence="1">Belongs to the 'GDSL' lipolytic enzyme family.</text>
</comment>
<gene>
    <name evidence="4" type="ORF">V8G54_031033</name>
</gene>
<evidence type="ECO:0000313" key="5">
    <source>
        <dbReference type="Proteomes" id="UP001374535"/>
    </source>
</evidence>
<keyword evidence="5" id="KW-1185">Reference proteome</keyword>
<dbReference type="PANTHER" id="PTHR22835:SF536">
    <property type="entry name" value="OS05G0401000 PROTEIN"/>
    <property type="match status" value="1"/>
</dbReference>
<dbReference type="Pfam" id="PF00657">
    <property type="entry name" value="Lipase_GDSL"/>
    <property type="match status" value="1"/>
</dbReference>
<keyword evidence="3" id="KW-0732">Signal</keyword>
<dbReference type="AlphaFoldDB" id="A0AAQ3MWU9"/>
<accession>A0AAQ3MWU9</accession>
<dbReference type="InterPro" id="IPR036514">
    <property type="entry name" value="SGNH_hydro_sf"/>
</dbReference>
<proteinExistence type="inferred from homology"/>
<evidence type="ECO:0000256" key="3">
    <source>
        <dbReference type="SAM" id="SignalP"/>
    </source>
</evidence>
<evidence type="ECO:0008006" key="6">
    <source>
        <dbReference type="Google" id="ProtNLM"/>
    </source>
</evidence>
<protein>
    <recommendedName>
        <fullName evidence="6">GDSL esterase/lipase</fullName>
    </recommendedName>
</protein>
<name>A0AAQ3MWU9_VIGMU</name>
<sequence length="200" mass="22226">MATNTCTLQILSLIAICIPCAISFQLDFPAVFNFGDSNSDTGALIVAGFESLYPSNGQTYFQIPSERYFDGRDAMDLPFLNAYLDSLGLPNFRKGCNFATTAATILSATSSSLYPFSFRVQVSQFLRFKARALELIAKGICQSTRLAYSNLLRAVFHIQACSYRIDQLLFFFVDALISIVKPCLMTTLKLLYNVDLVMAH</sequence>
<evidence type="ECO:0000256" key="1">
    <source>
        <dbReference type="ARBA" id="ARBA00008668"/>
    </source>
</evidence>
<evidence type="ECO:0000256" key="2">
    <source>
        <dbReference type="ARBA" id="ARBA00023180"/>
    </source>
</evidence>
<dbReference type="GO" id="GO:0016788">
    <property type="term" value="F:hydrolase activity, acting on ester bonds"/>
    <property type="evidence" value="ECO:0007669"/>
    <property type="project" value="InterPro"/>
</dbReference>
<feature type="chain" id="PRO_5042902962" description="GDSL esterase/lipase" evidence="3">
    <location>
        <begin position="24"/>
        <end position="200"/>
    </location>
</feature>
<organism evidence="4 5">
    <name type="scientific">Vigna mungo</name>
    <name type="common">Black gram</name>
    <name type="synonym">Phaseolus mungo</name>
    <dbReference type="NCBI Taxonomy" id="3915"/>
    <lineage>
        <taxon>Eukaryota</taxon>
        <taxon>Viridiplantae</taxon>
        <taxon>Streptophyta</taxon>
        <taxon>Embryophyta</taxon>
        <taxon>Tracheophyta</taxon>
        <taxon>Spermatophyta</taxon>
        <taxon>Magnoliopsida</taxon>
        <taxon>eudicotyledons</taxon>
        <taxon>Gunneridae</taxon>
        <taxon>Pentapetalae</taxon>
        <taxon>rosids</taxon>
        <taxon>fabids</taxon>
        <taxon>Fabales</taxon>
        <taxon>Fabaceae</taxon>
        <taxon>Papilionoideae</taxon>
        <taxon>50 kb inversion clade</taxon>
        <taxon>NPAAA clade</taxon>
        <taxon>indigoferoid/millettioid clade</taxon>
        <taxon>Phaseoleae</taxon>
        <taxon>Vigna</taxon>
    </lineage>
</organism>
<dbReference type="PANTHER" id="PTHR22835">
    <property type="entry name" value="ZINC FINGER FYVE DOMAIN CONTAINING PROTEIN"/>
    <property type="match status" value="1"/>
</dbReference>
<feature type="signal peptide" evidence="3">
    <location>
        <begin position="1"/>
        <end position="23"/>
    </location>
</feature>
<keyword evidence="2" id="KW-0325">Glycoprotein</keyword>